<sequence>MTTTQDRRASPARGAIYAKLHIARKELALPDEAYRDILHRMTGHTSAKYATIPALEKVLAHFRTLGWKPKKGSLSSSDKPHVRLVYAIWKDMAPMLDSGGTREALRAYVQRQTVSAAHPQGVSAPEFLDGMQAQKVIEGLKRWKARLERGLK</sequence>
<proteinExistence type="predicted"/>
<accession>A0A0D6Q3M6</accession>
<dbReference type="Proteomes" id="UP000032675">
    <property type="component" value="Unassembled WGS sequence"/>
</dbReference>
<evidence type="ECO:0000313" key="2">
    <source>
        <dbReference type="Proteomes" id="UP000032675"/>
    </source>
</evidence>
<organism evidence="1 2">
    <name type="scientific">Komagataeibacter europaeus NBRC 3261</name>
    <dbReference type="NCBI Taxonomy" id="1234669"/>
    <lineage>
        <taxon>Bacteria</taxon>
        <taxon>Pseudomonadati</taxon>
        <taxon>Pseudomonadota</taxon>
        <taxon>Alphaproteobacteria</taxon>
        <taxon>Acetobacterales</taxon>
        <taxon>Acetobacteraceae</taxon>
        <taxon>Komagataeibacter</taxon>
    </lineage>
</organism>
<comment type="caution">
    <text evidence="1">The sequence shown here is derived from an EMBL/GenBank/DDBJ whole genome shotgun (WGS) entry which is preliminary data.</text>
</comment>
<dbReference type="AlphaFoldDB" id="A0A0D6Q3M6"/>
<protein>
    <recommendedName>
        <fullName evidence="3">Mu-like prophage protein gp16</fullName>
    </recommendedName>
</protein>
<evidence type="ECO:0008006" key="3">
    <source>
        <dbReference type="Google" id="ProtNLM"/>
    </source>
</evidence>
<name>A0A0D6Q3M6_KOMEU</name>
<evidence type="ECO:0000313" key="1">
    <source>
        <dbReference type="EMBL" id="GAN97580.1"/>
    </source>
</evidence>
<gene>
    <name evidence="1" type="ORF">Geu3261_0208_013</name>
</gene>
<dbReference type="EMBL" id="BANI01000180">
    <property type="protein sequence ID" value="GAN97580.1"/>
    <property type="molecule type" value="Genomic_DNA"/>
</dbReference>
<dbReference type="InterPro" id="IPR009363">
    <property type="entry name" value="Phage_Mu_Gp16"/>
</dbReference>
<dbReference type="RefSeq" id="WP_052957809.1">
    <property type="nucleotide sequence ID" value="NZ_BANI01000180.1"/>
</dbReference>
<reference evidence="1 2" key="1">
    <citation type="submission" date="2012-11" db="EMBL/GenBank/DDBJ databases">
        <title>Whole genome sequence of Gluconacetobacter europaeus NBRC3261.</title>
        <authorList>
            <person name="Azuma Y."/>
            <person name="Higashiura N."/>
            <person name="Hirakawa H."/>
            <person name="Matsushita K."/>
        </authorList>
    </citation>
    <scope>NUCLEOTIDE SEQUENCE [LARGE SCALE GENOMIC DNA]</scope>
    <source>
        <strain evidence="1 2">NBRC 3261</strain>
    </source>
</reference>
<dbReference type="Pfam" id="PF06252">
    <property type="entry name" value="GemA"/>
    <property type="match status" value="1"/>
</dbReference>